<gene>
    <name evidence="1" type="ORF">SCUD_LOCUS16343</name>
</gene>
<accession>A0A183KMR8</accession>
<dbReference type="EMBL" id="UZAK01038557">
    <property type="protein sequence ID" value="VDP61381.1"/>
    <property type="molecule type" value="Genomic_DNA"/>
</dbReference>
<evidence type="ECO:0000313" key="2">
    <source>
        <dbReference type="Proteomes" id="UP000279833"/>
    </source>
</evidence>
<reference evidence="1 2" key="2">
    <citation type="submission" date="2018-11" db="EMBL/GenBank/DDBJ databases">
        <authorList>
            <consortium name="Pathogen Informatics"/>
        </authorList>
    </citation>
    <scope>NUCLEOTIDE SEQUENCE [LARGE SCALE GENOMIC DNA]</scope>
    <source>
        <strain evidence="1">Dakar</strain>
        <strain evidence="2">Dakar, Senegal</strain>
    </source>
</reference>
<reference evidence="3" key="1">
    <citation type="submission" date="2016-06" db="UniProtKB">
        <authorList>
            <consortium name="WormBaseParasite"/>
        </authorList>
    </citation>
    <scope>IDENTIFICATION</scope>
</reference>
<protein>
    <submittedName>
        <fullName evidence="1 3">Uncharacterized protein</fullName>
    </submittedName>
</protein>
<evidence type="ECO:0000313" key="3">
    <source>
        <dbReference type="WBParaSite" id="SCUD_0001634601-mRNA-1"/>
    </source>
</evidence>
<dbReference type="STRING" id="6186.A0A183KMR8"/>
<sequence>MSGDLTGIPHATTNKTVVKHNRPQAYYDVFGKDVTSLGDSVEISNSNMKQINIEQVTYVGRIQKICRENLHNALHLSEVIIILIVYFIKTLNKLHYEINSIVEFISQLNLGHHRKPGGNERLFRSSIGLLRNEHPRSHLAQFKPRTYWSRARTLNV</sequence>
<dbReference type="WBParaSite" id="SCUD_0001634601-mRNA-1">
    <property type="protein sequence ID" value="SCUD_0001634601-mRNA-1"/>
    <property type="gene ID" value="SCUD_0001634601"/>
</dbReference>
<proteinExistence type="predicted"/>
<name>A0A183KMR8_9TREM</name>
<keyword evidence="2" id="KW-1185">Reference proteome</keyword>
<evidence type="ECO:0000313" key="1">
    <source>
        <dbReference type="EMBL" id="VDP61381.1"/>
    </source>
</evidence>
<dbReference type="AlphaFoldDB" id="A0A183KMR8"/>
<organism evidence="3">
    <name type="scientific">Schistosoma curassoni</name>
    <dbReference type="NCBI Taxonomy" id="6186"/>
    <lineage>
        <taxon>Eukaryota</taxon>
        <taxon>Metazoa</taxon>
        <taxon>Spiralia</taxon>
        <taxon>Lophotrochozoa</taxon>
        <taxon>Platyhelminthes</taxon>
        <taxon>Trematoda</taxon>
        <taxon>Digenea</taxon>
        <taxon>Strigeidida</taxon>
        <taxon>Schistosomatoidea</taxon>
        <taxon>Schistosomatidae</taxon>
        <taxon>Schistosoma</taxon>
    </lineage>
</organism>
<dbReference type="Proteomes" id="UP000279833">
    <property type="component" value="Unassembled WGS sequence"/>
</dbReference>